<organism evidence="1 2">
    <name type="scientific">Flavobacterium aquicola</name>
    <dbReference type="NCBI Taxonomy" id="1682742"/>
    <lineage>
        <taxon>Bacteria</taxon>
        <taxon>Pseudomonadati</taxon>
        <taxon>Bacteroidota</taxon>
        <taxon>Flavobacteriia</taxon>
        <taxon>Flavobacteriales</taxon>
        <taxon>Flavobacteriaceae</taxon>
        <taxon>Flavobacterium</taxon>
    </lineage>
</organism>
<evidence type="ECO:0000313" key="1">
    <source>
        <dbReference type="EMBL" id="REH00072.1"/>
    </source>
</evidence>
<dbReference type="RefSeq" id="WP_115811123.1">
    <property type="nucleotide sequence ID" value="NZ_QUNI01000003.1"/>
</dbReference>
<proteinExistence type="predicted"/>
<dbReference type="SUPFAM" id="SSF54427">
    <property type="entry name" value="NTF2-like"/>
    <property type="match status" value="1"/>
</dbReference>
<name>A0A3E0EPH3_9FLAO</name>
<evidence type="ECO:0000313" key="2">
    <source>
        <dbReference type="Proteomes" id="UP000257136"/>
    </source>
</evidence>
<dbReference type="Proteomes" id="UP000257136">
    <property type="component" value="Unassembled WGS sequence"/>
</dbReference>
<comment type="caution">
    <text evidence="1">The sequence shown here is derived from an EMBL/GenBank/DDBJ whole genome shotgun (WGS) entry which is preliminary data.</text>
</comment>
<dbReference type="AlphaFoldDB" id="A0A3E0EPH3"/>
<dbReference type="InterPro" id="IPR032710">
    <property type="entry name" value="NTF2-like_dom_sf"/>
</dbReference>
<gene>
    <name evidence="1" type="ORF">C8P67_10340</name>
</gene>
<sequence length="132" mass="14790">MTKIFDRTNPSEAVKYFRHCILTGDLAGALSCFDKDATFIERDGQEIKGLDNIEKSMEHLCNWKPDIKGSKQKVTIVGDLAVWVDAFTLKAFTADGNLLEMNGATACLMKKNENGIWLWLVDNPFAGQVFEN</sequence>
<protein>
    <submittedName>
        <fullName evidence="1">Uncharacterized protein (TIGR02246 family)</fullName>
    </submittedName>
</protein>
<dbReference type="OrthoDB" id="1633822at2"/>
<accession>A0A3E0EPH3</accession>
<reference evidence="1 2" key="1">
    <citation type="submission" date="2018-08" db="EMBL/GenBank/DDBJ databases">
        <title>Genomic Encyclopedia of Archaeal and Bacterial Type Strains, Phase II (KMG-II): from individual species to whole genera.</title>
        <authorList>
            <person name="Goeker M."/>
        </authorList>
    </citation>
    <scope>NUCLEOTIDE SEQUENCE [LARGE SCALE GENOMIC DNA]</scope>
    <source>
        <strain evidence="1 2">DSM 100880</strain>
    </source>
</reference>
<dbReference type="Gene3D" id="3.10.450.50">
    <property type="match status" value="1"/>
</dbReference>
<dbReference type="EMBL" id="QUNI01000003">
    <property type="protein sequence ID" value="REH00072.1"/>
    <property type="molecule type" value="Genomic_DNA"/>
</dbReference>
<keyword evidence="2" id="KW-1185">Reference proteome</keyword>